<feature type="transmembrane region" description="Helical" evidence="1">
    <location>
        <begin position="97"/>
        <end position="115"/>
    </location>
</feature>
<dbReference type="Gene3D" id="3.30.565.10">
    <property type="entry name" value="Histidine kinase-like ATPase, C-terminal domain"/>
    <property type="match status" value="1"/>
</dbReference>
<proteinExistence type="predicted"/>
<dbReference type="GO" id="GO:0005524">
    <property type="term" value="F:ATP binding"/>
    <property type="evidence" value="ECO:0007669"/>
    <property type="project" value="UniProtKB-KW"/>
</dbReference>
<feature type="transmembrane region" description="Helical" evidence="1">
    <location>
        <begin position="69"/>
        <end position="90"/>
    </location>
</feature>
<feature type="transmembrane region" description="Helical" evidence="1">
    <location>
        <begin position="174"/>
        <end position="198"/>
    </location>
</feature>
<evidence type="ECO:0000259" key="2">
    <source>
        <dbReference type="Pfam" id="PF02518"/>
    </source>
</evidence>
<keyword evidence="3" id="KW-0067">ATP-binding</keyword>
<evidence type="ECO:0000256" key="1">
    <source>
        <dbReference type="SAM" id="Phobius"/>
    </source>
</evidence>
<dbReference type="InterPro" id="IPR036890">
    <property type="entry name" value="HATPase_C_sf"/>
</dbReference>
<keyword evidence="1" id="KW-0812">Transmembrane</keyword>
<sequence>MPRVPVTAERIALDPATRRPLGDISAGVENFTQARVERIIVVAIGSGSTLLGTQGFLNALAPPQEDPLWRTGLVIAIFLPLALMVIACFAGVAARGFAGVFAVVFPLALLTWPLATAGRPADPAEPWIWYLLNVATSAAVVAFRIPLQVVWAVLVPVLFGVVRIAQVGTAQGSVVVVVLDVVYALILAGVVITLGWMLRSVAAGIDETRGSAVASYAAAAAADAVEKERVAVAALMHDSVLAALIAAERATTDRERTLAVSMAREALTRLANADQSAGEGPDEPVDGATIAAQLEAAARDHGQAVTVARDIDPSAPAIPGRVARALILAAAQAIANAIQHAHGAGLTVEVSADREGVRIRVGDTGHGFDPAAIPDDRLGIRASIIARVAAAAGRATVDSSAAGTVVTLTWEQPR</sequence>
<dbReference type="AlphaFoldDB" id="A0A1Y5P6M4"/>
<protein>
    <submittedName>
        <fullName evidence="3">ATP-binding region ATPase domain protein</fullName>
    </submittedName>
</protein>
<organism evidence="3">
    <name type="scientific">uncultured Microbacterium sp</name>
    <dbReference type="NCBI Taxonomy" id="191216"/>
    <lineage>
        <taxon>Bacteria</taxon>
        <taxon>Bacillati</taxon>
        <taxon>Actinomycetota</taxon>
        <taxon>Actinomycetes</taxon>
        <taxon>Micrococcales</taxon>
        <taxon>Microbacteriaceae</taxon>
        <taxon>Microbacterium</taxon>
        <taxon>environmental samples</taxon>
    </lineage>
</organism>
<dbReference type="Pfam" id="PF02518">
    <property type="entry name" value="HATPase_c"/>
    <property type="match status" value="1"/>
</dbReference>
<gene>
    <name evidence="3" type="ORF">MIPYR_60066</name>
</gene>
<reference evidence="3" key="1">
    <citation type="submission" date="2016-03" db="EMBL/GenBank/DDBJ databases">
        <authorList>
            <person name="Ploux O."/>
        </authorList>
    </citation>
    <scope>NUCLEOTIDE SEQUENCE</scope>
    <source>
        <strain evidence="3">UC1</strain>
    </source>
</reference>
<accession>A0A1Y5P6M4</accession>
<evidence type="ECO:0000313" key="3">
    <source>
        <dbReference type="EMBL" id="SBS74323.1"/>
    </source>
</evidence>
<feature type="transmembrane region" description="Helical" evidence="1">
    <location>
        <begin position="39"/>
        <end position="57"/>
    </location>
</feature>
<keyword evidence="1" id="KW-1133">Transmembrane helix</keyword>
<dbReference type="EMBL" id="FLQR01000010">
    <property type="protein sequence ID" value="SBS74323.1"/>
    <property type="molecule type" value="Genomic_DNA"/>
</dbReference>
<name>A0A1Y5P6M4_9MICO</name>
<feature type="domain" description="Histidine kinase/HSP90-like ATPase" evidence="2">
    <location>
        <begin position="324"/>
        <end position="412"/>
    </location>
</feature>
<keyword evidence="1" id="KW-0472">Membrane</keyword>
<keyword evidence="3" id="KW-0547">Nucleotide-binding</keyword>
<feature type="transmembrane region" description="Helical" evidence="1">
    <location>
        <begin position="150"/>
        <end position="168"/>
    </location>
</feature>
<dbReference type="InterPro" id="IPR003594">
    <property type="entry name" value="HATPase_dom"/>
</dbReference>
<dbReference type="SUPFAM" id="SSF55874">
    <property type="entry name" value="ATPase domain of HSP90 chaperone/DNA topoisomerase II/histidine kinase"/>
    <property type="match status" value="1"/>
</dbReference>